<evidence type="ECO:0000313" key="3">
    <source>
        <dbReference type="Proteomes" id="UP000239907"/>
    </source>
</evidence>
<reference evidence="2 3" key="1">
    <citation type="submission" date="2016-12" db="EMBL/GenBank/DDBJ databases">
        <title>Study of bacterial adaptation to deep sea.</title>
        <authorList>
            <person name="Song J."/>
            <person name="Yoshizawa S."/>
            <person name="Kogure K."/>
        </authorList>
    </citation>
    <scope>NUCLEOTIDE SEQUENCE [LARGE SCALE GENOMIC DNA]</scope>
    <source>
        <strain evidence="2 3">SAORIC-165</strain>
    </source>
</reference>
<feature type="transmembrane region" description="Helical" evidence="1">
    <location>
        <begin position="73"/>
        <end position="93"/>
    </location>
</feature>
<protein>
    <submittedName>
        <fullName evidence="2">Uncharacterized protein</fullName>
    </submittedName>
</protein>
<organism evidence="2 3">
    <name type="scientific">Rubritalea profundi</name>
    <dbReference type="NCBI Taxonomy" id="1658618"/>
    <lineage>
        <taxon>Bacteria</taxon>
        <taxon>Pseudomonadati</taxon>
        <taxon>Verrucomicrobiota</taxon>
        <taxon>Verrucomicrobiia</taxon>
        <taxon>Verrucomicrobiales</taxon>
        <taxon>Rubritaleaceae</taxon>
        <taxon>Rubritalea</taxon>
    </lineage>
</organism>
<evidence type="ECO:0000313" key="2">
    <source>
        <dbReference type="EMBL" id="PQJ28917.1"/>
    </source>
</evidence>
<gene>
    <name evidence="2" type="ORF">BSZ32_10735</name>
</gene>
<sequence length="185" mass="20009">MNNQSSSHSLTQLIPALCRGDHALLSEWLTLSPKKMFIRTVPCVVVGCAPYGFSMGLWRGAEMGMYVAIKLPLLIFCTLLVNGLINGLLAAVLDSGITMRQSLQFLLAGFATMSIVLGALSPISQALALHAPAANADHARDFHAFILLFHTAVVAYAGILSHHTLRRFLLHFSKKKSAANSTFFA</sequence>
<dbReference type="EMBL" id="MQWA01000001">
    <property type="protein sequence ID" value="PQJ28917.1"/>
    <property type="molecule type" value="Genomic_DNA"/>
</dbReference>
<feature type="transmembrane region" description="Helical" evidence="1">
    <location>
        <begin position="36"/>
        <end position="53"/>
    </location>
</feature>
<proteinExistence type="predicted"/>
<keyword evidence="1" id="KW-0472">Membrane</keyword>
<evidence type="ECO:0000256" key="1">
    <source>
        <dbReference type="SAM" id="Phobius"/>
    </source>
</evidence>
<keyword evidence="3" id="KW-1185">Reference proteome</keyword>
<keyword evidence="1" id="KW-0812">Transmembrane</keyword>
<accession>A0A2S7U2Z1</accession>
<dbReference type="Proteomes" id="UP000239907">
    <property type="component" value="Unassembled WGS sequence"/>
</dbReference>
<keyword evidence="1" id="KW-1133">Transmembrane helix</keyword>
<dbReference type="AlphaFoldDB" id="A0A2S7U2Z1"/>
<dbReference type="OrthoDB" id="257692at2"/>
<feature type="transmembrane region" description="Helical" evidence="1">
    <location>
        <begin position="144"/>
        <end position="165"/>
    </location>
</feature>
<name>A0A2S7U2Z1_9BACT</name>
<comment type="caution">
    <text evidence="2">The sequence shown here is derived from an EMBL/GenBank/DDBJ whole genome shotgun (WGS) entry which is preliminary data.</text>
</comment>
<dbReference type="RefSeq" id="WP_105043408.1">
    <property type="nucleotide sequence ID" value="NZ_MQWA01000001.1"/>
</dbReference>
<feature type="transmembrane region" description="Helical" evidence="1">
    <location>
        <begin position="105"/>
        <end position="124"/>
    </location>
</feature>